<feature type="region of interest" description="Disordered" evidence="8">
    <location>
        <begin position="275"/>
        <end position="334"/>
    </location>
</feature>
<keyword evidence="11" id="KW-1185">Reference proteome</keyword>
<dbReference type="RefSeq" id="XP_054851837.1">
    <property type="nucleotide sequence ID" value="XM_054995862.1"/>
</dbReference>
<feature type="region of interest" description="Disordered" evidence="8">
    <location>
        <begin position="1371"/>
        <end position="1392"/>
    </location>
</feature>
<dbReference type="SMART" id="SM00326">
    <property type="entry name" value="SH3"/>
    <property type="match status" value="2"/>
</dbReference>
<evidence type="ECO:0000256" key="7">
    <source>
        <dbReference type="SAM" id="Coils"/>
    </source>
</evidence>
<evidence type="ECO:0000256" key="2">
    <source>
        <dbReference type="ARBA" id="ARBA00010749"/>
    </source>
</evidence>
<reference evidence="12" key="1">
    <citation type="submission" date="2025-08" db="UniProtKB">
        <authorList>
            <consortium name="RefSeq"/>
        </authorList>
    </citation>
    <scope>IDENTIFICATION</scope>
    <source>
        <tissue evidence="12">Blood</tissue>
    </source>
</reference>
<dbReference type="KEGG" id="emc:129340966"/>
<dbReference type="SUPFAM" id="SSF50044">
    <property type="entry name" value="SH3-domain"/>
    <property type="match status" value="2"/>
</dbReference>
<feature type="coiled-coil region" evidence="7">
    <location>
        <begin position="470"/>
        <end position="523"/>
    </location>
</feature>
<keyword evidence="7" id="KW-0175">Coiled coil</keyword>
<comment type="subcellular location">
    <subcellularLocation>
        <location evidence="1">Cytoplasm</location>
    </subcellularLocation>
</comment>
<gene>
    <name evidence="12" type="primary">LOC129340966</name>
</gene>
<organism evidence="11 12">
    <name type="scientific">Eublepharis macularius</name>
    <name type="common">Leopard gecko</name>
    <name type="synonym">Cyrtodactylus macularius</name>
    <dbReference type="NCBI Taxonomy" id="481883"/>
    <lineage>
        <taxon>Eukaryota</taxon>
        <taxon>Metazoa</taxon>
        <taxon>Chordata</taxon>
        <taxon>Craniata</taxon>
        <taxon>Vertebrata</taxon>
        <taxon>Euteleostomi</taxon>
        <taxon>Lepidosauria</taxon>
        <taxon>Squamata</taxon>
        <taxon>Bifurcata</taxon>
        <taxon>Gekkota</taxon>
        <taxon>Eublepharidae</taxon>
        <taxon>Eublepharinae</taxon>
        <taxon>Eublepharis</taxon>
    </lineage>
</organism>
<dbReference type="CDD" id="cd00063">
    <property type="entry name" value="FN3"/>
    <property type="match status" value="2"/>
</dbReference>
<dbReference type="PROSITE" id="PS50002">
    <property type="entry name" value="SH3"/>
    <property type="match status" value="1"/>
</dbReference>
<feature type="coiled-coil region" evidence="7">
    <location>
        <begin position="586"/>
        <end position="756"/>
    </location>
</feature>
<feature type="domain" description="Fibronectin type-III" evidence="10">
    <location>
        <begin position="1007"/>
        <end position="1100"/>
    </location>
</feature>
<evidence type="ECO:0000313" key="12">
    <source>
        <dbReference type="RefSeq" id="XP_054851837.1"/>
    </source>
</evidence>
<feature type="domain" description="Fibronectin type-III" evidence="10">
    <location>
        <begin position="1101"/>
        <end position="1190"/>
    </location>
</feature>
<feature type="coiled-coil region" evidence="7">
    <location>
        <begin position="362"/>
        <end position="439"/>
    </location>
</feature>
<dbReference type="FunFam" id="2.30.30.40:FF:000006">
    <property type="entry name" value="RIMS-binding protein 2 isoform X1"/>
    <property type="match status" value="1"/>
</dbReference>
<feature type="region of interest" description="Disordered" evidence="8">
    <location>
        <begin position="1"/>
        <end position="48"/>
    </location>
</feature>
<dbReference type="GO" id="GO:0030156">
    <property type="term" value="F:benzodiazepine receptor binding"/>
    <property type="evidence" value="ECO:0007669"/>
    <property type="project" value="TreeGrafter"/>
</dbReference>
<dbReference type="SUPFAM" id="SSF49265">
    <property type="entry name" value="Fibronectin type III"/>
    <property type="match status" value="2"/>
</dbReference>
<evidence type="ECO:0000256" key="3">
    <source>
        <dbReference type="ARBA" id="ARBA00022443"/>
    </source>
</evidence>
<dbReference type="Proteomes" id="UP001190640">
    <property type="component" value="Chromosome 13"/>
</dbReference>
<dbReference type="SMART" id="SM00060">
    <property type="entry name" value="FN3"/>
    <property type="match status" value="3"/>
</dbReference>
<dbReference type="PANTHER" id="PTHR14234:SF20">
    <property type="entry name" value="PERIPHERAL-TYPE BENZODIAZEPINE RECEPTOR-ASSOCIATED PROTEIN 1"/>
    <property type="match status" value="1"/>
</dbReference>
<dbReference type="Gene3D" id="2.30.30.40">
    <property type="entry name" value="SH3 Domains"/>
    <property type="match status" value="2"/>
</dbReference>
<dbReference type="Gene3D" id="2.60.40.10">
    <property type="entry name" value="Immunoglobulins"/>
    <property type="match status" value="3"/>
</dbReference>
<accession>A0AA97LH39</accession>
<dbReference type="InterPro" id="IPR040325">
    <property type="entry name" value="RIMBP1/2/3"/>
</dbReference>
<dbReference type="GeneID" id="129340966"/>
<evidence type="ECO:0000259" key="9">
    <source>
        <dbReference type="PROSITE" id="PS50002"/>
    </source>
</evidence>
<dbReference type="Pfam" id="PF25566">
    <property type="entry name" value="RIMB1_N"/>
    <property type="match status" value="1"/>
</dbReference>
<evidence type="ECO:0000256" key="4">
    <source>
        <dbReference type="ARBA" id="ARBA00022490"/>
    </source>
</evidence>
<evidence type="ECO:0000313" key="11">
    <source>
        <dbReference type="Proteomes" id="UP001190640"/>
    </source>
</evidence>
<comment type="similarity">
    <text evidence="2">Belongs to the RIMBP family.</text>
</comment>
<feature type="compositionally biased region" description="Basic and acidic residues" evidence="8">
    <location>
        <begin position="313"/>
        <end position="327"/>
    </location>
</feature>
<dbReference type="InterPro" id="IPR013783">
    <property type="entry name" value="Ig-like_fold"/>
</dbReference>
<dbReference type="Pfam" id="PF00041">
    <property type="entry name" value="fn3"/>
    <property type="match status" value="1"/>
</dbReference>
<sequence length="1477" mass="165838">MTKDSPSSSGGGGGPPSPRAPRPSLRRAPCQHPGGGSTASCGASPSLFHEDHRRELEALRAELEAERLRSQEARRRFAVEARELREAAERDRQLLADQLRSKWEQQRARELHQLREATQRQREAEIRQLLRWKEAELREAQELLQRERDAAMRQARDLQRQLAEELVSRGGAGGRGASGGGLSTECRAKLQEVLGKLRWEVDGEQAARIRHLKAELELERSLFLKYILQRFEGESLRAGSPHRFRQASSQQRLGRTRPRSLESLIAACTPDVQAVSNQSSSPARGESPCCPQVLEEGKPADSSCPEQPHQKVVGKESPLKEESKQEGCADAPPEGKVSCWGAAGERTPEAMQGQGWLSGHSYDQLMKQNTELLDVLANLEQRCTHLKEENALLRRSSFPEMQDKVKRLKGKNAELAVIAKRLEERAKKLQETHLRVSSTPIPLALNCSEMELCKDMFAQQQAKDLNKEALLAKDQQLETLQKECQELQAKLSAGKENTYLLDISDFDRLLRESQREVLRLQRQITLKTLKESLQTSKVGSNGSSSSVSKQEASSAINVHLEDSSLVKKTPKTLNILKKDAESENHLQLLQKQLVEKLKQYKSLKHEVEEKQKRWDELQLKLKKILSENVRLSEENFRLHEKNKWAEKIDNENADLKMKLIEATDKRNSAVQLTKGLEVKVENLKQVIKNMEEIAERQQQLETEHEKTLLEPLKKEEKIRQLQQVQTEIRRKLKVAVQLHEAQMKELENQYHSQTEHFNLQSQDLELLQIKKAVLLGSELSHTTCSSTGMSCPEQDTYHALHCSNNISDEDCVSMASVDLIQKVKELESCSNSSGSESMQNSSKSCLNPEEDTLGEMEELETDKIFLNLQSENQDSLKLRVFLARYSYDPFNGPNKNPEAELPLTAGEYVYIYGEMDEDGFYKGELMDGRRGIVPSNLVEEVPGNDLISFIPSEPSEISYNSFHESSFPCQSASSGEKSNSPDEDTCSHLLSNRPEGELYEVQAAVPYPKNLTLIKQSARSIIIGWDPPQILDNWGEIQSYNIYVNSELRQNVNCGSQMKTVIENLDLKLQTYRISVQSVTDKGNSDRMQCTFLVGNTFHIAPTVLNLHKVTATSAKITWLPSNSNYIHTVYLNEKEYDVTKAGIYCYSFQNLKPSTQYSVKVESLNEELVYTQGGLEQKSTAITFTTPSAGPPDTPLDVQVQLGSSADVLVISWLPVTIDAAGSSNGVKVIGYAIYINGQKVTKIMSPTAGSISLEVSQIHMFQGPWKVSVRTVSLFGESEDSVPALIPLTLLKVPSALLSKFVASELTFKEFLESEGMPVSATTYIEEEEEEDQETKWAISGEDVCKPQENPESSLELPKDKIMTLRADQTMTRSASDAGPQRSIASGDSVSDDPARLFVALFDSDPTTMSPNFDKNKEQLLFKDGQVLKVIGDKDAIYRGECEGKKRFIPCNMVSEMHIDSSEVKNHLLKKADEE</sequence>
<proteinExistence type="inferred from homology"/>
<dbReference type="Pfam" id="PF07653">
    <property type="entry name" value="SH3_2"/>
    <property type="match status" value="1"/>
</dbReference>
<keyword evidence="4" id="KW-0963">Cytoplasm</keyword>
<feature type="region of interest" description="Disordered" evidence="8">
    <location>
        <begin position="238"/>
        <end position="257"/>
    </location>
</feature>
<keyword evidence="5" id="KW-0677">Repeat</keyword>
<dbReference type="PROSITE" id="PS50853">
    <property type="entry name" value="FN3"/>
    <property type="match status" value="2"/>
</dbReference>
<evidence type="ECO:0000256" key="5">
    <source>
        <dbReference type="ARBA" id="ARBA00022737"/>
    </source>
</evidence>
<dbReference type="PANTHER" id="PTHR14234">
    <property type="entry name" value="RIM BINDING PROTEIN-RELATED"/>
    <property type="match status" value="1"/>
</dbReference>
<dbReference type="InterPro" id="IPR057884">
    <property type="entry name" value="FN3_RIM-BP1/2/3"/>
</dbReference>
<feature type="domain" description="SH3" evidence="9">
    <location>
        <begin position="876"/>
        <end position="943"/>
    </location>
</feature>
<dbReference type="InterPro" id="IPR003961">
    <property type="entry name" value="FN3_dom"/>
</dbReference>
<dbReference type="CDD" id="cd12014">
    <property type="entry name" value="SH3_RIM-BP_1"/>
    <property type="match status" value="1"/>
</dbReference>
<dbReference type="FunFam" id="2.60.40.10:FF:000072">
    <property type="entry name" value="RIMS-binding protein 2 isoform X1"/>
    <property type="match status" value="1"/>
</dbReference>
<protein>
    <submittedName>
        <fullName evidence="12">RIMS-binding protein 3C-like</fullName>
    </submittedName>
</protein>
<keyword evidence="3 6" id="KW-0728">SH3 domain</keyword>
<dbReference type="InterPro" id="IPR057950">
    <property type="entry name" value="RIMB1/RIM3A-C-like_N"/>
</dbReference>
<dbReference type="InterPro" id="IPR001452">
    <property type="entry name" value="SH3_domain"/>
</dbReference>
<dbReference type="InterPro" id="IPR036028">
    <property type="entry name" value="SH3-like_dom_sf"/>
</dbReference>
<evidence type="ECO:0000256" key="6">
    <source>
        <dbReference type="PROSITE-ProRule" id="PRU00192"/>
    </source>
</evidence>
<feature type="coiled-coil region" evidence="7">
    <location>
        <begin position="49"/>
        <end position="161"/>
    </location>
</feature>
<dbReference type="InterPro" id="IPR036116">
    <property type="entry name" value="FN3_sf"/>
</dbReference>
<name>A0AA97LH39_EUBMA</name>
<evidence type="ECO:0000256" key="8">
    <source>
        <dbReference type="SAM" id="MobiDB-lite"/>
    </source>
</evidence>
<dbReference type="Pfam" id="PF25523">
    <property type="entry name" value="Ig_RIMBP2"/>
    <property type="match status" value="1"/>
</dbReference>
<evidence type="ECO:0000259" key="10">
    <source>
        <dbReference type="PROSITE" id="PS50853"/>
    </source>
</evidence>
<evidence type="ECO:0000256" key="1">
    <source>
        <dbReference type="ARBA" id="ARBA00004496"/>
    </source>
</evidence>